<dbReference type="Gene3D" id="1.10.510.10">
    <property type="entry name" value="Transferase(Phosphotransferase) domain 1"/>
    <property type="match status" value="1"/>
</dbReference>
<dbReference type="InterPro" id="IPR011009">
    <property type="entry name" value="Kinase-like_dom_sf"/>
</dbReference>
<keyword evidence="4" id="KW-1185">Reference proteome</keyword>
<protein>
    <recommendedName>
        <fullName evidence="2">Fungal-type protein kinase domain-containing protein</fullName>
    </recommendedName>
</protein>
<dbReference type="Proteomes" id="UP000521943">
    <property type="component" value="Unassembled WGS sequence"/>
</dbReference>
<dbReference type="PROSITE" id="PS00109">
    <property type="entry name" value="PROTEIN_KINASE_TYR"/>
    <property type="match status" value="1"/>
</dbReference>
<dbReference type="AlphaFoldDB" id="A0A8H6M9M3"/>
<dbReference type="InterPro" id="IPR008266">
    <property type="entry name" value="Tyr_kinase_AS"/>
</dbReference>
<feature type="region of interest" description="Disordered" evidence="1">
    <location>
        <begin position="604"/>
        <end position="662"/>
    </location>
</feature>
<evidence type="ECO:0000259" key="2">
    <source>
        <dbReference type="Pfam" id="PF17667"/>
    </source>
</evidence>
<dbReference type="PANTHER" id="PTHR38248:SF2">
    <property type="entry name" value="FUNK1 11"/>
    <property type="match status" value="1"/>
</dbReference>
<dbReference type="PANTHER" id="PTHR38248">
    <property type="entry name" value="FUNK1 6"/>
    <property type="match status" value="1"/>
</dbReference>
<evidence type="ECO:0000256" key="1">
    <source>
        <dbReference type="SAM" id="MobiDB-lite"/>
    </source>
</evidence>
<dbReference type="SUPFAM" id="SSF56112">
    <property type="entry name" value="Protein kinase-like (PK-like)"/>
    <property type="match status" value="1"/>
</dbReference>
<organism evidence="3 4">
    <name type="scientific">Ephemerocybe angulata</name>
    <dbReference type="NCBI Taxonomy" id="980116"/>
    <lineage>
        <taxon>Eukaryota</taxon>
        <taxon>Fungi</taxon>
        <taxon>Dikarya</taxon>
        <taxon>Basidiomycota</taxon>
        <taxon>Agaricomycotina</taxon>
        <taxon>Agaricomycetes</taxon>
        <taxon>Agaricomycetidae</taxon>
        <taxon>Agaricales</taxon>
        <taxon>Agaricineae</taxon>
        <taxon>Psathyrellaceae</taxon>
        <taxon>Ephemerocybe</taxon>
    </lineage>
</organism>
<sequence length="662" mass="74033">MPDMLSEGHLKDIIRLELGTDLYVTPNTWAPSLYHDLVDEAEVQSYLEARGSGYRNGRWIGLAKSPKGRSALYKPILALVNRILVKFGGHEEAGVTRKAFDTRKVRMGNGSHGKALPDISIRATGPSFERPPKLSTAGIGFQDIASGFNVILDKDSDQQLDQVVQFGIYCRQILIQQPNRNFVRFLIITQSGVRLVHYDRSGTYVTPFHNIHEDPVTFIRLILGLSSTNESILGFDTAFEWTIDPESGRKVSGTIATLDEAGGLIRYKLNMDAPPLVRAGIRGRGTTCWTAFHPETGDRVLIKDAWRNESKGSEIEYLKVAKGVEGVVQMISFEDYRAETKNYRPASCDHPGSYNRVKSRVVMEHYGPSIWNFESRIQLIGAIKDAIQAHKKLYNRLVLHRDISMQNFLLGSSVEPGRRGVIIDLDMAVKIDRPASEIPADPRTGTRQYQSFAVLESSTGVQPPPPQDHLDDIESFFYVTCHIVVLFDRPGVPKEDIPKFLTKWGLAKEADAGVWKFLFVNKPLETSLISKYWGKPIVELVQSFKKFIADIHREKDKYSADARTSAKLVKRLKKNLWNKAAEHYAEVDGFFQTCLDALELEEINGPAPETPDSSAPSSPESSPTSPLPECSGLTGGSKRAPSFSEETMDDSDLPRKKRPRKS</sequence>
<dbReference type="EMBL" id="JACGCI010000020">
    <property type="protein sequence ID" value="KAF6757999.1"/>
    <property type="molecule type" value="Genomic_DNA"/>
</dbReference>
<evidence type="ECO:0000313" key="4">
    <source>
        <dbReference type="Proteomes" id="UP000521943"/>
    </source>
</evidence>
<reference evidence="3 4" key="1">
    <citation type="submission" date="2020-07" db="EMBL/GenBank/DDBJ databases">
        <title>Comparative genomics of pyrophilous fungi reveals a link between fire events and developmental genes.</title>
        <authorList>
            <consortium name="DOE Joint Genome Institute"/>
            <person name="Steindorff A.S."/>
            <person name="Carver A."/>
            <person name="Calhoun S."/>
            <person name="Stillman K."/>
            <person name="Liu H."/>
            <person name="Lipzen A."/>
            <person name="Pangilinan J."/>
            <person name="Labutti K."/>
            <person name="Bruns T.D."/>
            <person name="Grigoriev I.V."/>
        </authorList>
    </citation>
    <scope>NUCLEOTIDE SEQUENCE [LARGE SCALE GENOMIC DNA]</scope>
    <source>
        <strain evidence="3 4">CBS 144469</strain>
    </source>
</reference>
<name>A0A8H6M9M3_9AGAR</name>
<feature type="domain" description="Fungal-type protein kinase" evidence="2">
    <location>
        <begin position="141"/>
        <end position="337"/>
    </location>
</feature>
<dbReference type="InterPro" id="IPR040976">
    <property type="entry name" value="Pkinase_fungal"/>
</dbReference>
<feature type="domain" description="Fungal-type protein kinase" evidence="2">
    <location>
        <begin position="354"/>
        <end position="484"/>
    </location>
</feature>
<evidence type="ECO:0000313" key="3">
    <source>
        <dbReference type="EMBL" id="KAF6757999.1"/>
    </source>
</evidence>
<proteinExistence type="predicted"/>
<dbReference type="OrthoDB" id="5584477at2759"/>
<comment type="caution">
    <text evidence="3">The sequence shown here is derived from an EMBL/GenBank/DDBJ whole genome shotgun (WGS) entry which is preliminary data.</text>
</comment>
<accession>A0A8H6M9M3</accession>
<dbReference type="Pfam" id="PF17667">
    <property type="entry name" value="Pkinase_fungal"/>
    <property type="match status" value="2"/>
</dbReference>
<dbReference type="GO" id="GO:0004672">
    <property type="term" value="F:protein kinase activity"/>
    <property type="evidence" value="ECO:0007669"/>
    <property type="project" value="InterPro"/>
</dbReference>
<gene>
    <name evidence="3" type="ORF">DFP72DRAFT_210455</name>
</gene>
<feature type="compositionally biased region" description="Low complexity" evidence="1">
    <location>
        <begin position="606"/>
        <end position="624"/>
    </location>
</feature>